<dbReference type="Pfam" id="PF03190">
    <property type="entry name" value="Thioredox_DsbH"/>
    <property type="match status" value="1"/>
</dbReference>
<dbReference type="InterPro" id="IPR036249">
    <property type="entry name" value="Thioredoxin-like_sf"/>
</dbReference>
<dbReference type="Gene3D" id="1.50.10.20">
    <property type="match status" value="1"/>
</dbReference>
<dbReference type="SUPFAM" id="SSF48208">
    <property type="entry name" value="Six-hairpin glycosidases"/>
    <property type="match status" value="1"/>
</dbReference>
<name>A0ABS1GG45_9AQUI</name>
<dbReference type="PANTHER" id="PTHR42899">
    <property type="entry name" value="SPERMATOGENESIS-ASSOCIATED PROTEIN 20"/>
    <property type="match status" value="1"/>
</dbReference>
<dbReference type="SUPFAM" id="SSF52833">
    <property type="entry name" value="Thioredoxin-like"/>
    <property type="match status" value="1"/>
</dbReference>
<proteinExistence type="predicted"/>
<keyword evidence="3" id="KW-1185">Reference proteome</keyword>
<dbReference type="Gene3D" id="3.40.30.10">
    <property type="entry name" value="Glutaredoxin"/>
    <property type="match status" value="1"/>
</dbReference>
<dbReference type="InterPro" id="IPR024705">
    <property type="entry name" value="Ssp411"/>
</dbReference>
<accession>A0ABS1GG45</accession>
<comment type="caution">
    <text evidence="2">The sequence shown here is derived from an EMBL/GenBank/DDBJ whole genome shotgun (WGS) entry which is preliminary data.</text>
</comment>
<dbReference type="InterPro" id="IPR004879">
    <property type="entry name" value="Ssp411-like_TRX"/>
</dbReference>
<dbReference type="InterPro" id="IPR008928">
    <property type="entry name" value="6-hairpin_glycosidase_sf"/>
</dbReference>
<dbReference type="PANTHER" id="PTHR42899:SF1">
    <property type="entry name" value="SPERMATOGENESIS-ASSOCIATED PROTEIN 20"/>
    <property type="match status" value="1"/>
</dbReference>
<dbReference type="PIRSF" id="PIRSF006402">
    <property type="entry name" value="UCP006402_thioredoxin"/>
    <property type="match status" value="1"/>
</dbReference>
<reference evidence="2 3" key="1">
    <citation type="journal article" date="2021" name="Syst. Appl. Microbiol.">
        <title>Persephonella atlantica sp. nov.: How to adapt to physico-chemical gradients in high temperature hydrothermal habitats.</title>
        <authorList>
            <person name="Francois D.X."/>
            <person name="Godfroy A."/>
            <person name="Mathien C."/>
            <person name="Aube J."/>
            <person name="Cathalot C."/>
            <person name="Lesongeur F."/>
            <person name="L'Haridon S."/>
            <person name="Philippon X."/>
            <person name="Roussel E.G."/>
        </authorList>
    </citation>
    <scope>NUCLEOTIDE SEQUENCE [LARGE SCALE GENOMIC DNA]</scope>
    <source>
        <strain evidence="2 3">MO1340</strain>
    </source>
</reference>
<organism evidence="2 3">
    <name type="scientific">Persephonella atlantica</name>
    <dbReference type="NCBI Taxonomy" id="2699429"/>
    <lineage>
        <taxon>Bacteria</taxon>
        <taxon>Pseudomonadati</taxon>
        <taxon>Aquificota</taxon>
        <taxon>Aquificia</taxon>
        <taxon>Aquificales</taxon>
        <taxon>Hydrogenothermaceae</taxon>
        <taxon>Persephonella</taxon>
    </lineage>
</organism>
<feature type="domain" description="Spermatogenesis-associated protein 20-like TRX" evidence="1">
    <location>
        <begin position="17"/>
        <end position="144"/>
    </location>
</feature>
<evidence type="ECO:0000313" key="2">
    <source>
        <dbReference type="EMBL" id="MBK3331873.1"/>
    </source>
</evidence>
<evidence type="ECO:0000313" key="3">
    <source>
        <dbReference type="Proteomes" id="UP000772812"/>
    </source>
</evidence>
<dbReference type="RefSeq" id="WP_200673274.1">
    <property type="nucleotide sequence ID" value="NZ_JAACYA010000001.1"/>
</dbReference>
<dbReference type="EMBL" id="JAACYA010000001">
    <property type="protein sequence ID" value="MBK3331873.1"/>
    <property type="molecule type" value="Genomic_DNA"/>
</dbReference>
<sequence>MWKFIIALLVAGVSYASQINWLSFEEGIKKAKEENRLILMDIYAQWCHWCNVMENTTYRDPDVVRIINRHFVPVRVDAEERPEINKKYNQGGLPSTVILDKNGNILYGRIYVPPEEMIEVLSYFASLSDRQIKKIAEENRKKEKRFYRRFIKKTSLKEPSEKFIRKAFRSVKIRFDRENGGFFGAPKFPEEELVHFLILYYLLEGDKEAEKMFLKTAEGYEKLIDTVEGGIYRYSVNQFWSEPHYEKLLKDQADLSVMFFDIYSITENRKYLKDALSLVDFSLTKLYNLQRHLFYNSQGADIVDEEGTLLMSGEEFFKLSREERERAVKKIGHSPKIEKRFYYGRNALISKALLYSYIFTGDRKYLQTGLDTLDTVLKEAFKDKGVLYSEKGGYFLSSNVYTLEAVLTAYQITGEERYLKTAEKTAQILKKYYHSKHTGILTDQQDIGLSLNRISFIDDIILLNRRAIYQLYGLFMITGDEQYKKFADSIIKHLPDRVNLNTAVAYMIYLKPPLMLHVIAGKEQAKKLPYIFRSFPVYTFADFIDRKDKNRLKKIGYRAEGDFVVYLCNADFCFERIKDTNQIKNSILSALERYREF</sequence>
<evidence type="ECO:0000259" key="1">
    <source>
        <dbReference type="Pfam" id="PF03190"/>
    </source>
</evidence>
<gene>
    <name evidence="2" type="ORF">GWK41_02175</name>
</gene>
<dbReference type="Proteomes" id="UP000772812">
    <property type="component" value="Unassembled WGS sequence"/>
</dbReference>
<protein>
    <submittedName>
        <fullName evidence="2">Thioredoxin domain-containing protein</fullName>
    </submittedName>
</protein>